<dbReference type="CDD" id="cd19193">
    <property type="entry name" value="PR-SET_PRDM7_9"/>
    <property type="match status" value="1"/>
</dbReference>
<evidence type="ECO:0000256" key="7">
    <source>
        <dbReference type="ARBA" id="ARBA00022771"/>
    </source>
</evidence>
<dbReference type="PANTHER" id="PTHR16515:SF49">
    <property type="entry name" value="GASTRULA ZINC FINGER PROTEIN XLCGF49.1-LIKE-RELATED"/>
    <property type="match status" value="1"/>
</dbReference>
<dbReference type="Pfam" id="PF00096">
    <property type="entry name" value="zf-C2H2"/>
    <property type="match status" value="5"/>
</dbReference>
<feature type="domain" description="C2H2-type" evidence="14">
    <location>
        <begin position="530"/>
        <end position="557"/>
    </location>
</feature>
<evidence type="ECO:0000256" key="10">
    <source>
        <dbReference type="ARBA" id="ARBA00023163"/>
    </source>
</evidence>
<keyword evidence="10" id="KW-0804">Transcription</keyword>
<evidence type="ECO:0000256" key="5">
    <source>
        <dbReference type="ARBA" id="ARBA00022723"/>
    </source>
</evidence>
<feature type="domain" description="SET" evidence="15">
    <location>
        <begin position="245"/>
        <end position="361"/>
    </location>
</feature>
<dbReference type="InterPro" id="IPR050331">
    <property type="entry name" value="Zinc_finger"/>
</dbReference>
<evidence type="ECO:0000256" key="8">
    <source>
        <dbReference type="ARBA" id="ARBA00022833"/>
    </source>
</evidence>
<dbReference type="PROSITE" id="PS50280">
    <property type="entry name" value="SET"/>
    <property type="match status" value="1"/>
</dbReference>
<keyword evidence="11" id="KW-0539">Nucleus</keyword>
<comment type="caution">
    <text evidence="16">The sequence shown here is derived from an EMBL/GenBank/DDBJ whole genome shotgun (WGS) entry which is preliminary data.</text>
</comment>
<evidence type="ECO:0000256" key="2">
    <source>
        <dbReference type="ARBA" id="ARBA00022603"/>
    </source>
</evidence>
<feature type="region of interest" description="Disordered" evidence="13">
    <location>
        <begin position="29"/>
        <end position="76"/>
    </location>
</feature>
<keyword evidence="2" id="KW-0489">Methyltransferase</keyword>
<accession>A0ABN8SYS2</accession>
<evidence type="ECO:0000256" key="13">
    <source>
        <dbReference type="SAM" id="MobiDB-lite"/>
    </source>
</evidence>
<keyword evidence="7 12" id="KW-0863">Zinc-finger</keyword>
<dbReference type="InterPro" id="IPR013087">
    <property type="entry name" value="Znf_C2H2_type"/>
</dbReference>
<dbReference type="InterPro" id="IPR001214">
    <property type="entry name" value="SET_dom"/>
</dbReference>
<evidence type="ECO:0000256" key="3">
    <source>
        <dbReference type="ARBA" id="ARBA00022679"/>
    </source>
</evidence>
<organism evidence="16 17">
    <name type="scientific">Porites evermanni</name>
    <dbReference type="NCBI Taxonomy" id="104178"/>
    <lineage>
        <taxon>Eukaryota</taxon>
        <taxon>Metazoa</taxon>
        <taxon>Cnidaria</taxon>
        <taxon>Anthozoa</taxon>
        <taxon>Hexacorallia</taxon>
        <taxon>Scleractinia</taxon>
        <taxon>Fungiina</taxon>
        <taxon>Poritidae</taxon>
        <taxon>Porites</taxon>
    </lineage>
</organism>
<feature type="domain" description="C2H2-type" evidence="14">
    <location>
        <begin position="390"/>
        <end position="421"/>
    </location>
</feature>
<evidence type="ECO:0000256" key="9">
    <source>
        <dbReference type="ARBA" id="ARBA00023015"/>
    </source>
</evidence>
<evidence type="ECO:0000259" key="15">
    <source>
        <dbReference type="PROSITE" id="PS50280"/>
    </source>
</evidence>
<dbReference type="InterPro" id="IPR044417">
    <property type="entry name" value="PRDM7_9_PR-SET"/>
</dbReference>
<dbReference type="SMART" id="SM00355">
    <property type="entry name" value="ZnF_C2H2"/>
    <property type="match status" value="6"/>
</dbReference>
<keyword evidence="5" id="KW-0479">Metal-binding</keyword>
<dbReference type="Pfam" id="PF21549">
    <property type="entry name" value="PRDM2_PR"/>
    <property type="match status" value="1"/>
</dbReference>
<keyword evidence="9" id="KW-0805">Transcription regulation</keyword>
<dbReference type="InterPro" id="IPR036236">
    <property type="entry name" value="Znf_C2H2_sf"/>
</dbReference>
<dbReference type="SUPFAM" id="SSF82199">
    <property type="entry name" value="SET domain"/>
    <property type="match status" value="1"/>
</dbReference>
<feature type="non-terminal residue" evidence="16">
    <location>
        <position position="560"/>
    </location>
</feature>
<feature type="domain" description="C2H2-type" evidence="14">
    <location>
        <begin position="474"/>
        <end position="501"/>
    </location>
</feature>
<feature type="domain" description="C2H2-type" evidence="14">
    <location>
        <begin position="446"/>
        <end position="473"/>
    </location>
</feature>
<keyword evidence="6" id="KW-0677">Repeat</keyword>
<reference evidence="16 17" key="1">
    <citation type="submission" date="2022-05" db="EMBL/GenBank/DDBJ databases">
        <authorList>
            <consortium name="Genoscope - CEA"/>
            <person name="William W."/>
        </authorList>
    </citation>
    <scope>NUCLEOTIDE SEQUENCE [LARGE SCALE GENOMIC DNA]</scope>
</reference>
<evidence type="ECO:0000256" key="11">
    <source>
        <dbReference type="ARBA" id="ARBA00023242"/>
    </source>
</evidence>
<sequence>MENSLSEYELLRLRNIKRNHEFLKSLGLPVPAVPAGLPSRTRKTPVKKRNTETTVADSESSNESSDDSDEDWVPGSEEVRRRNKMIKIFIPEFRPRPQTVPVYLKRHNYYQSCSLSFFFFYNILNARGDQKEDDGSSAFEELGRLGEEIDLLPDKINAEPEKQRKQGKFTNKERPEEKRIQYTTRGKRQTYCEAEVPDDDHYIYCEECHDLHYGECPVHGPLQIIEDKTVDESIRESAAMASTPPILRIADSSIPGAGLGVFSITEIPKGVRFGPYKGTKIGWEHVTEDANTSYCWEILKDGKFSHFVDGQNEACSNWMRFVNCSRCEDEQNLVSFQFRGNIYYRTYKRIPPGNELLVWYGESYAKELGISLDDNDKLVRDRGWANGGAFTCEGCGKMFTSLNFMQRHMKYYCLTRTTNRTWDCKKCNKRFASMHYLKIHVCEKPYQCTQCNKVFNQLSNLTKHLRTHTGEKPYQCTQCNKAFNQLSNLTTHLRTHTGEKPYQCTQCNKAFANSGDLTKHLRTHTGEKPYQCSQCNRAFNHSSVLTKHLRTHTGERPYQC</sequence>
<dbReference type="SMART" id="SM00317">
    <property type="entry name" value="SET"/>
    <property type="match status" value="1"/>
</dbReference>
<protein>
    <submittedName>
        <fullName evidence="16">Uncharacterized protein</fullName>
    </submittedName>
</protein>
<keyword evidence="17" id="KW-1185">Reference proteome</keyword>
<dbReference type="PROSITE" id="PS00028">
    <property type="entry name" value="ZINC_FINGER_C2H2_1"/>
    <property type="match status" value="4"/>
</dbReference>
<dbReference type="Proteomes" id="UP001159427">
    <property type="component" value="Unassembled WGS sequence"/>
</dbReference>
<dbReference type="EMBL" id="CALNXI010004848">
    <property type="protein sequence ID" value="CAH3196558.1"/>
    <property type="molecule type" value="Genomic_DNA"/>
</dbReference>
<dbReference type="Gene3D" id="2.170.270.10">
    <property type="entry name" value="SET domain"/>
    <property type="match status" value="1"/>
</dbReference>
<name>A0ABN8SYS2_9CNID</name>
<gene>
    <name evidence="16" type="ORF">PEVE_00032945</name>
</gene>
<dbReference type="PANTHER" id="PTHR16515">
    <property type="entry name" value="PR DOMAIN ZINC FINGER PROTEIN"/>
    <property type="match status" value="1"/>
</dbReference>
<evidence type="ECO:0000259" key="14">
    <source>
        <dbReference type="PROSITE" id="PS50157"/>
    </source>
</evidence>
<evidence type="ECO:0000256" key="1">
    <source>
        <dbReference type="ARBA" id="ARBA00004123"/>
    </source>
</evidence>
<dbReference type="SUPFAM" id="SSF57667">
    <property type="entry name" value="beta-beta-alpha zinc fingers"/>
    <property type="match status" value="3"/>
</dbReference>
<proteinExistence type="predicted"/>
<keyword evidence="4" id="KW-0949">S-adenosyl-L-methionine</keyword>
<keyword evidence="3" id="KW-0808">Transferase</keyword>
<evidence type="ECO:0000313" key="16">
    <source>
        <dbReference type="EMBL" id="CAH3196558.1"/>
    </source>
</evidence>
<evidence type="ECO:0000256" key="4">
    <source>
        <dbReference type="ARBA" id="ARBA00022691"/>
    </source>
</evidence>
<feature type="region of interest" description="Disordered" evidence="13">
    <location>
        <begin position="151"/>
        <end position="177"/>
    </location>
</feature>
<feature type="domain" description="C2H2-type" evidence="14">
    <location>
        <begin position="502"/>
        <end position="529"/>
    </location>
</feature>
<dbReference type="PROSITE" id="PS50157">
    <property type="entry name" value="ZINC_FINGER_C2H2_2"/>
    <property type="match status" value="5"/>
</dbReference>
<evidence type="ECO:0000256" key="6">
    <source>
        <dbReference type="ARBA" id="ARBA00022737"/>
    </source>
</evidence>
<comment type="subcellular location">
    <subcellularLocation>
        <location evidence="1">Nucleus</location>
    </subcellularLocation>
</comment>
<keyword evidence="8" id="KW-0862">Zinc</keyword>
<evidence type="ECO:0000313" key="17">
    <source>
        <dbReference type="Proteomes" id="UP001159427"/>
    </source>
</evidence>
<dbReference type="InterPro" id="IPR046341">
    <property type="entry name" value="SET_dom_sf"/>
</dbReference>
<evidence type="ECO:0000256" key="12">
    <source>
        <dbReference type="PROSITE-ProRule" id="PRU00042"/>
    </source>
</evidence>
<dbReference type="Gene3D" id="3.30.160.60">
    <property type="entry name" value="Classic Zinc Finger"/>
    <property type="match status" value="5"/>
</dbReference>